<evidence type="ECO:0000313" key="4">
    <source>
        <dbReference type="Proteomes" id="UP001492380"/>
    </source>
</evidence>
<dbReference type="PROSITE" id="PS50013">
    <property type="entry name" value="CHROMO_2"/>
    <property type="match status" value="1"/>
</dbReference>
<feature type="compositionally biased region" description="Basic and acidic residues" evidence="1">
    <location>
        <begin position="1110"/>
        <end position="1134"/>
    </location>
</feature>
<feature type="compositionally biased region" description="Polar residues" evidence="1">
    <location>
        <begin position="663"/>
        <end position="678"/>
    </location>
</feature>
<feature type="compositionally biased region" description="Basic and acidic residues" evidence="1">
    <location>
        <begin position="763"/>
        <end position="773"/>
    </location>
</feature>
<organism evidence="3 4">
    <name type="scientific">Phyllosticta capitalensis</name>
    <dbReference type="NCBI Taxonomy" id="121624"/>
    <lineage>
        <taxon>Eukaryota</taxon>
        <taxon>Fungi</taxon>
        <taxon>Dikarya</taxon>
        <taxon>Ascomycota</taxon>
        <taxon>Pezizomycotina</taxon>
        <taxon>Dothideomycetes</taxon>
        <taxon>Dothideomycetes incertae sedis</taxon>
        <taxon>Botryosphaeriales</taxon>
        <taxon>Phyllostictaceae</taxon>
        <taxon>Phyllosticta</taxon>
    </lineage>
</organism>
<feature type="region of interest" description="Disordered" evidence="1">
    <location>
        <begin position="640"/>
        <end position="729"/>
    </location>
</feature>
<feature type="compositionally biased region" description="Basic and acidic residues" evidence="1">
    <location>
        <begin position="1380"/>
        <end position="1389"/>
    </location>
</feature>
<protein>
    <recommendedName>
        <fullName evidence="2">Chromo domain-containing protein</fullName>
    </recommendedName>
</protein>
<feature type="domain" description="Chromo" evidence="2">
    <location>
        <begin position="51"/>
        <end position="87"/>
    </location>
</feature>
<feature type="region of interest" description="Disordered" evidence="1">
    <location>
        <begin position="250"/>
        <end position="270"/>
    </location>
</feature>
<evidence type="ECO:0000256" key="1">
    <source>
        <dbReference type="SAM" id="MobiDB-lite"/>
    </source>
</evidence>
<gene>
    <name evidence="3" type="ORF">HDK90DRAFT_346460</name>
</gene>
<feature type="region of interest" description="Disordered" evidence="1">
    <location>
        <begin position="1"/>
        <end position="85"/>
    </location>
</feature>
<proteinExistence type="predicted"/>
<dbReference type="Pfam" id="PF11496">
    <property type="entry name" value="HDA2-3"/>
    <property type="match status" value="1"/>
</dbReference>
<feature type="compositionally biased region" description="Polar residues" evidence="1">
    <location>
        <begin position="338"/>
        <end position="351"/>
    </location>
</feature>
<feature type="compositionally biased region" description="Basic and acidic residues" evidence="1">
    <location>
        <begin position="741"/>
        <end position="751"/>
    </location>
</feature>
<feature type="compositionally biased region" description="Basic residues" evidence="1">
    <location>
        <begin position="1"/>
        <end position="14"/>
    </location>
</feature>
<dbReference type="Gene3D" id="3.40.50.12360">
    <property type="match status" value="1"/>
</dbReference>
<keyword evidence="4" id="KW-1185">Reference proteome</keyword>
<feature type="compositionally biased region" description="Basic and acidic residues" evidence="1">
    <location>
        <begin position="593"/>
        <end position="602"/>
    </location>
</feature>
<feature type="region of interest" description="Disordered" evidence="1">
    <location>
        <begin position="741"/>
        <end position="776"/>
    </location>
</feature>
<feature type="compositionally biased region" description="Basic and acidic residues" evidence="1">
    <location>
        <begin position="61"/>
        <end position="81"/>
    </location>
</feature>
<feature type="region of interest" description="Disordered" evidence="1">
    <location>
        <begin position="507"/>
        <end position="624"/>
    </location>
</feature>
<evidence type="ECO:0000313" key="3">
    <source>
        <dbReference type="EMBL" id="KAK8229082.1"/>
    </source>
</evidence>
<feature type="compositionally biased region" description="Low complexity" evidence="1">
    <location>
        <begin position="438"/>
        <end position="448"/>
    </location>
</feature>
<feature type="compositionally biased region" description="Polar residues" evidence="1">
    <location>
        <begin position="716"/>
        <end position="729"/>
    </location>
</feature>
<dbReference type="InterPro" id="IPR038609">
    <property type="entry name" value="HDA1_su2/3_sf"/>
</dbReference>
<feature type="compositionally biased region" description="Polar residues" evidence="1">
    <location>
        <begin position="606"/>
        <end position="624"/>
    </location>
</feature>
<feature type="compositionally biased region" description="Polar residues" evidence="1">
    <location>
        <begin position="532"/>
        <end position="546"/>
    </location>
</feature>
<feature type="region of interest" description="Disordered" evidence="1">
    <location>
        <begin position="103"/>
        <end position="169"/>
    </location>
</feature>
<feature type="compositionally biased region" description="Basic residues" evidence="1">
    <location>
        <begin position="28"/>
        <end position="40"/>
    </location>
</feature>
<name>A0ABR1YHC7_9PEZI</name>
<sequence>MARSANRKPRKRARVPSSSPYTPTSTKSPKRPKRRGRPPKQKSAPVTDDFLPAKSILAEDPQSKKYLVEWEGLDPKTRKPFDPTWEPYDFCTEELVIEWKQKQYQDHRLHSDRDSDEEEPQSERASPPRTPTGSREPTPSVRHDLSSRSSSSSLLEPPNITSCGSPIVVPSPLTAAQLAEYDYYPSQELELLHTAVSSQLNDSEKSIGFQSQVEDARPSSCGTQIPPDNWASPPKARRFSDTAIVADSQSVGVPSDHIPSTQPSLGDSGTAVKTATASSQLDCPFAGAESAHSVAHCLLNSSAVIPETQPLATATQQSNHSESAEEKAAPSPGPIIVQQYTQESAEQASNTEEQEAAPGVSVVNNFSGEKPQEQQSEPRSPQAVKFLLFLEEFAKRVDWEAVPPPAAVEHIQTDNPNRKSCEQAVRASPPKLDGSATQSQSQLSLQSQHTTKFRIPEVSQRDLEEDLTQESNCVVEQSQDKDDQSEQVDFQPEQSPFLWLTAKSHISREAVSPRASSPCGVVSQKPEATPRANHSATDDTQSSELQTRFAAFEPEVDLNEPHPSSFSFGAEQSPGSQLTSLGLRRSNHARRSISRDPTDPPHHPGASTSRSRSPQVKNLRSETAQDYILRYSKHLREFNDQRGIAKANTDEKDPTSEKHLRQTRSLTGSPAFESTSLVESPGFERSRPSAWSKFNSRQARDHEPPKSRSKTAPAIMSNSPSLASAQQEQDIADAHDIDRTQSETVRQHDSNGDADMLDAEGEEQNRDDSRSTDDLEPFMAIPYTAEREYLVGLSMEGVQGNQYRSTMNYLKETIVAFTEFDSQEAQAMEKEAEDLLTGIRNILTHVDLHFQSADALTQHEDAEAEAAEWSKNAAAKFRFLGHLFERLRWEEKHIVLVAKAGETQRLVETFVKGSNFQYSADHGGENVARFNPQPDWPHGKLFISILNPQSTHVGSKSADLMVSLDPYFELSPERSIWPLREELEHESGDLLPLITPIITNSLEHIERCISPSNQGIHRTQILVRFMTELRNRAGRVDEGSMVDRAAEAVANALTSSETSDDMEKGGKFEGVPTLGSVADLVTSMGGSISPISISSAAHQTTSETPGPSKRQLEDVDEEPAKRLKTAELKSESKSKSQILRESLAYTQHRLEEHVKALEACQATNEEQKDIILGLRQELQDNKAEVAKASERIERQTDIISKLKDEKVTLEESLAEARTALETSAIPEISQQERMRQERDEALKSLENSKKAQESQDRVMDFIREQYQEASSSAVESSAEKDTLTQQVRELRRQVASEMERARKLSLSSASNAWKDEVEKLQAQLRDRDDMIRRQSEEIKNMRPRQGVGTRAGSVPRSPRIMGGGPGSRGGSPAPSGLGGRVERLRNLNA</sequence>
<feature type="region of interest" description="Disordered" evidence="1">
    <location>
        <begin position="1224"/>
        <end position="1256"/>
    </location>
</feature>
<feature type="compositionally biased region" description="Basic and acidic residues" evidence="1">
    <location>
        <begin position="1230"/>
        <end position="1256"/>
    </location>
</feature>
<feature type="compositionally biased region" description="Polar residues" evidence="1">
    <location>
        <begin position="1096"/>
        <end position="1105"/>
    </location>
</feature>
<feature type="compositionally biased region" description="Low complexity" evidence="1">
    <location>
        <begin position="15"/>
        <end position="27"/>
    </location>
</feature>
<feature type="compositionally biased region" description="Basic and acidic residues" evidence="1">
    <location>
        <begin position="648"/>
        <end position="660"/>
    </location>
</feature>
<feature type="region of interest" description="Disordered" evidence="1">
    <location>
        <begin position="311"/>
        <end position="381"/>
    </location>
</feature>
<dbReference type="Proteomes" id="UP001492380">
    <property type="component" value="Unassembled WGS sequence"/>
</dbReference>
<feature type="region of interest" description="Disordered" evidence="1">
    <location>
        <begin position="1095"/>
        <end position="1137"/>
    </location>
</feature>
<feature type="region of interest" description="Disordered" evidence="1">
    <location>
        <begin position="407"/>
        <end position="493"/>
    </location>
</feature>
<feature type="compositionally biased region" description="Basic and acidic residues" evidence="1">
    <location>
        <begin position="103"/>
        <end position="113"/>
    </location>
</feature>
<comment type="caution">
    <text evidence="3">The sequence shown here is derived from an EMBL/GenBank/DDBJ whole genome shotgun (WGS) entry which is preliminary data.</text>
</comment>
<feature type="compositionally biased region" description="Polar residues" evidence="1">
    <location>
        <begin position="311"/>
        <end position="321"/>
    </location>
</feature>
<feature type="region of interest" description="Disordered" evidence="1">
    <location>
        <begin position="215"/>
        <end position="235"/>
    </location>
</feature>
<reference evidence="3 4" key="1">
    <citation type="submission" date="2024-04" db="EMBL/GenBank/DDBJ databases">
        <title>Phyllosticta paracitricarpa is synonymous to the EU quarantine fungus P. citricarpa based on phylogenomic analyses.</title>
        <authorList>
            <consortium name="Lawrence Berkeley National Laboratory"/>
            <person name="Van Ingen-Buijs V.A."/>
            <person name="Van Westerhoven A.C."/>
            <person name="Haridas S."/>
            <person name="Skiadas P."/>
            <person name="Martin F."/>
            <person name="Groenewald J.Z."/>
            <person name="Crous P.W."/>
            <person name="Seidl M.F."/>
        </authorList>
    </citation>
    <scope>NUCLEOTIDE SEQUENCE [LARGE SCALE GENOMIC DNA]</scope>
    <source>
        <strain evidence="3 4">CBS 123374</strain>
    </source>
</reference>
<feature type="region of interest" description="Disordered" evidence="1">
    <location>
        <begin position="1335"/>
        <end position="1389"/>
    </location>
</feature>
<dbReference type="EMBL" id="JBBWRZ010000009">
    <property type="protein sequence ID" value="KAK8229082.1"/>
    <property type="molecule type" value="Genomic_DNA"/>
</dbReference>
<accession>A0ABR1YHC7</accession>
<evidence type="ECO:0000259" key="2">
    <source>
        <dbReference type="PROSITE" id="PS50013"/>
    </source>
</evidence>
<dbReference type="InterPro" id="IPR000953">
    <property type="entry name" value="Chromo/chromo_shadow_dom"/>
</dbReference>
<dbReference type="InterPro" id="IPR021006">
    <property type="entry name" value="Hda2/3"/>
</dbReference>